<evidence type="ECO:0000256" key="2">
    <source>
        <dbReference type="ARBA" id="ARBA00022723"/>
    </source>
</evidence>
<evidence type="ECO:0000256" key="1">
    <source>
        <dbReference type="ARBA" id="ARBA00006787"/>
    </source>
</evidence>
<protein>
    <submittedName>
        <fullName evidence="6">9-cis-epoxycarotenoid dioxygenase, putative</fullName>
    </submittedName>
</protein>
<dbReference type="Pfam" id="PF03055">
    <property type="entry name" value="RPE65"/>
    <property type="match status" value="2"/>
</dbReference>
<feature type="binding site" evidence="5">
    <location>
        <position position="459"/>
    </location>
    <ligand>
        <name>Fe cation</name>
        <dbReference type="ChEBI" id="CHEBI:24875"/>
        <note>catalytic</note>
    </ligand>
</feature>
<dbReference type="Proteomes" id="UP000008311">
    <property type="component" value="Unassembled WGS sequence"/>
</dbReference>
<name>B9RRX8_RICCO</name>
<evidence type="ECO:0000256" key="4">
    <source>
        <dbReference type="ARBA" id="ARBA00023004"/>
    </source>
</evidence>
<comment type="cofactor">
    <cofactor evidence="5">
        <name>Fe(2+)</name>
        <dbReference type="ChEBI" id="CHEBI:29033"/>
    </cofactor>
    <text evidence="5">Binds 1 Fe(2+) ion per subunit.</text>
</comment>
<dbReference type="eggNOG" id="KOG1285">
    <property type="taxonomic scope" value="Eukaryota"/>
</dbReference>
<keyword evidence="3 6" id="KW-0560">Oxidoreductase</keyword>
<organism evidence="6 7">
    <name type="scientific">Ricinus communis</name>
    <name type="common">Castor bean</name>
    <dbReference type="NCBI Taxonomy" id="3988"/>
    <lineage>
        <taxon>Eukaryota</taxon>
        <taxon>Viridiplantae</taxon>
        <taxon>Streptophyta</taxon>
        <taxon>Embryophyta</taxon>
        <taxon>Tracheophyta</taxon>
        <taxon>Spermatophyta</taxon>
        <taxon>Magnoliopsida</taxon>
        <taxon>eudicotyledons</taxon>
        <taxon>Gunneridae</taxon>
        <taxon>Pentapetalae</taxon>
        <taxon>rosids</taxon>
        <taxon>fabids</taxon>
        <taxon>Malpighiales</taxon>
        <taxon>Euphorbiaceae</taxon>
        <taxon>Acalyphoideae</taxon>
        <taxon>Acalypheae</taxon>
        <taxon>Ricinus</taxon>
    </lineage>
</organism>
<dbReference type="PANTHER" id="PTHR10543">
    <property type="entry name" value="BETA-CAROTENE DIOXYGENASE"/>
    <property type="match status" value="1"/>
</dbReference>
<dbReference type="GO" id="GO:0046872">
    <property type="term" value="F:metal ion binding"/>
    <property type="evidence" value="ECO:0007669"/>
    <property type="project" value="UniProtKB-KW"/>
</dbReference>
<reference evidence="7" key="1">
    <citation type="journal article" date="2010" name="Nat. Biotechnol.">
        <title>Draft genome sequence of the oilseed species Ricinus communis.</title>
        <authorList>
            <person name="Chan A.P."/>
            <person name="Crabtree J."/>
            <person name="Zhao Q."/>
            <person name="Lorenzi H."/>
            <person name="Orvis J."/>
            <person name="Puiu D."/>
            <person name="Melake-Berhan A."/>
            <person name="Jones K.M."/>
            <person name="Redman J."/>
            <person name="Chen G."/>
            <person name="Cahoon E.B."/>
            <person name="Gedil M."/>
            <person name="Stanke M."/>
            <person name="Haas B.J."/>
            <person name="Wortman J.R."/>
            <person name="Fraser-Liggett C.M."/>
            <person name="Ravel J."/>
            <person name="Rabinowicz P.D."/>
        </authorList>
    </citation>
    <scope>NUCLEOTIDE SEQUENCE [LARGE SCALE GENOMIC DNA]</scope>
    <source>
        <strain evidence="7">cv. Hale</strain>
    </source>
</reference>
<evidence type="ECO:0000256" key="3">
    <source>
        <dbReference type="ARBA" id="ARBA00022964"/>
    </source>
</evidence>
<dbReference type="EMBL" id="EQ973807">
    <property type="protein sequence ID" value="EEF45838.1"/>
    <property type="molecule type" value="Genomic_DNA"/>
</dbReference>
<sequence>MKDLQQLPLQIDILKTIRNASLKLLGRLSSASIPEAVLVSSIEGRIPDDFQEGIYIRNGPNPLFGGLKSTSSVFGKTGHIWIEGEGMLHAIYFDKNNDGGGWTVRYNNRHVETETNSHNKKSAYGIRIYDRDVFSKAREDNCMQLGCQWSLESSLFQPPKKSSRNWVSVTIGLDATKPFLELGVISADGERLVHKVDLKFNRCTLCHDFGVTQKLLKYDKTEYARIGIMPRYGNADSICWFDVEPCCTFHILNCFEDGDEVVEWGCRSLESIISGSADTNLEKFEWVSGRLTYTETVEEDKKTLTKDELFFCRCYEWRLNMRTGEVKGKNVTGTEFSLEFPMINGEFTGTKNRYGYTQVVDSIASSISGLPKFGALAKLHFRGTATEVEYHKFEVKTFCTGATFIAKEGGLAEDDGWIVTFVHNEDTELSEVCIIDAKNFSDKPVAKITLPCRVPYGFHGAFMPIPLPS</sequence>
<feature type="binding site" evidence="5">
    <location>
        <position position="250"/>
    </location>
    <ligand>
        <name>Fe cation</name>
        <dbReference type="ChEBI" id="CHEBI:24875"/>
        <note>catalytic</note>
    </ligand>
</feature>
<dbReference type="GO" id="GO:0016121">
    <property type="term" value="P:carotene catabolic process"/>
    <property type="evidence" value="ECO:0000318"/>
    <property type="project" value="GO_Central"/>
</dbReference>
<keyword evidence="4 5" id="KW-0408">Iron</keyword>
<evidence type="ECO:0000313" key="6">
    <source>
        <dbReference type="EMBL" id="EEF45838.1"/>
    </source>
</evidence>
<evidence type="ECO:0000313" key="7">
    <source>
        <dbReference type="Proteomes" id="UP000008311"/>
    </source>
</evidence>
<evidence type="ECO:0000256" key="5">
    <source>
        <dbReference type="PIRSR" id="PIRSR604294-1"/>
    </source>
</evidence>
<gene>
    <name evidence="6" type="ORF">RCOM_0799070</name>
</gene>
<dbReference type="PANTHER" id="PTHR10543:SF149">
    <property type="entry name" value="DIOXYGENASE, PUTATIVE-RELATED"/>
    <property type="match status" value="1"/>
</dbReference>
<dbReference type="InParanoid" id="B9RRX8"/>
<keyword evidence="7" id="KW-1185">Reference proteome</keyword>
<dbReference type="GO" id="GO:0010436">
    <property type="term" value="F:carotenoid dioxygenase activity"/>
    <property type="evidence" value="ECO:0000318"/>
    <property type="project" value="GO_Central"/>
</dbReference>
<keyword evidence="3 6" id="KW-0223">Dioxygenase</keyword>
<comment type="similarity">
    <text evidence="1">Belongs to the carotenoid oxygenase family.</text>
</comment>
<dbReference type="InterPro" id="IPR004294">
    <property type="entry name" value="Carotenoid_Oase"/>
</dbReference>
<dbReference type="GO" id="GO:0009570">
    <property type="term" value="C:chloroplast stroma"/>
    <property type="evidence" value="ECO:0000318"/>
    <property type="project" value="GO_Central"/>
</dbReference>
<dbReference type="AlphaFoldDB" id="B9RRX8"/>
<proteinExistence type="inferred from homology"/>
<accession>B9RRX8</accession>
<keyword evidence="2 5" id="KW-0479">Metal-binding</keyword>